<evidence type="ECO:0000256" key="5">
    <source>
        <dbReference type="ARBA" id="ARBA00038040"/>
    </source>
</evidence>
<evidence type="ECO:0000256" key="3">
    <source>
        <dbReference type="ARBA" id="ARBA00022806"/>
    </source>
</evidence>
<dbReference type="SUPFAM" id="SSF52540">
    <property type="entry name" value="P-loop containing nucleoside triphosphate hydrolases"/>
    <property type="match status" value="1"/>
</dbReference>
<sequence>IASATIDPKPFLDFFAESITCSVRKPLTVPRRVFPVTVDEVPIEEDGKRPHLSTDWLLSRVKEAMETEPEGHCLCFLPGSREIDQAVKKFSRTAPPNYDVMPLYGSLPSETQEAVLNYNDQGGSRRMVVFCTHVAETSLTVPGVRIVVDSGLTKQARYDPERRMTLLEEVYVSKSSADQRKGRAGLTAPGYCMRLFNYDDLERQSIEPEILRSSLGLVVLQLKRLGLDALTFPFLSQPEAGALQSSVATLEDLQCLQQNQITERGKLFVEMPFDPRLSHFVVSAAERDALVLATEIAAIVTAPGSIFFMGGDKKGAKSRVAEGASKHQSDLLHRAEVYRQWFNCGAVRNGKCESCGKAKSEREVSR</sequence>
<evidence type="ECO:0000313" key="7">
    <source>
        <dbReference type="EMBL" id="GIQ91052.1"/>
    </source>
</evidence>
<dbReference type="GO" id="GO:0005524">
    <property type="term" value="F:ATP binding"/>
    <property type="evidence" value="ECO:0007669"/>
    <property type="project" value="UniProtKB-KW"/>
</dbReference>
<dbReference type="Gene3D" id="3.40.50.300">
    <property type="entry name" value="P-loop containing nucleotide triphosphate hydrolases"/>
    <property type="match status" value="1"/>
</dbReference>
<evidence type="ECO:0000256" key="2">
    <source>
        <dbReference type="ARBA" id="ARBA00022801"/>
    </source>
</evidence>
<keyword evidence="4" id="KW-0067">ATP-binding</keyword>
<evidence type="ECO:0000259" key="6">
    <source>
        <dbReference type="PROSITE" id="PS51194"/>
    </source>
</evidence>
<dbReference type="SMART" id="SM00847">
    <property type="entry name" value="HA2"/>
    <property type="match status" value="1"/>
</dbReference>
<dbReference type="GO" id="GO:0034458">
    <property type="term" value="F:3'-5' RNA helicase activity"/>
    <property type="evidence" value="ECO:0007669"/>
    <property type="project" value="TreeGrafter"/>
</dbReference>
<dbReference type="SMART" id="SM00490">
    <property type="entry name" value="HELICc"/>
    <property type="match status" value="1"/>
</dbReference>
<dbReference type="PROSITE" id="PS51194">
    <property type="entry name" value="HELICASE_CTER"/>
    <property type="match status" value="1"/>
</dbReference>
<evidence type="ECO:0000256" key="1">
    <source>
        <dbReference type="ARBA" id="ARBA00022741"/>
    </source>
</evidence>
<dbReference type="GO" id="GO:0016787">
    <property type="term" value="F:hydrolase activity"/>
    <property type="evidence" value="ECO:0007669"/>
    <property type="project" value="UniProtKB-KW"/>
</dbReference>
<keyword evidence="1" id="KW-0547">Nucleotide-binding</keyword>
<accession>A0A9K3D9E4</accession>
<gene>
    <name evidence="7" type="ORF">KIPB_014119</name>
</gene>
<dbReference type="GO" id="GO:0003723">
    <property type="term" value="F:RNA binding"/>
    <property type="evidence" value="ECO:0007669"/>
    <property type="project" value="TreeGrafter"/>
</dbReference>
<evidence type="ECO:0000256" key="4">
    <source>
        <dbReference type="ARBA" id="ARBA00022840"/>
    </source>
</evidence>
<evidence type="ECO:0000313" key="8">
    <source>
        <dbReference type="Proteomes" id="UP000265618"/>
    </source>
</evidence>
<dbReference type="PANTHER" id="PTHR18934">
    <property type="entry name" value="ATP-DEPENDENT RNA HELICASE"/>
    <property type="match status" value="1"/>
</dbReference>
<keyword evidence="2" id="KW-0378">Hydrolase</keyword>
<dbReference type="Gene3D" id="1.10.10.2130">
    <property type="entry name" value="DEAH helicase family, winged-helix domain"/>
    <property type="match status" value="1"/>
</dbReference>
<dbReference type="OrthoDB" id="10253254at2759"/>
<keyword evidence="8" id="KW-1185">Reference proteome</keyword>
<comment type="similarity">
    <text evidence="5">Belongs to the DEAD box helicase family. DEAH subfamily. PRP16 sub-subfamily.</text>
</comment>
<proteinExistence type="inferred from homology"/>
<name>A0A9K3D9E4_9EUKA</name>
<protein>
    <recommendedName>
        <fullName evidence="6">Helicase C-terminal domain-containing protein</fullName>
    </recommendedName>
</protein>
<keyword evidence="3" id="KW-0347">Helicase</keyword>
<dbReference type="InterPro" id="IPR042035">
    <property type="entry name" value="DEAH_win-hel_dom"/>
</dbReference>
<dbReference type="InterPro" id="IPR001650">
    <property type="entry name" value="Helicase_C-like"/>
</dbReference>
<dbReference type="Proteomes" id="UP000265618">
    <property type="component" value="Unassembled WGS sequence"/>
</dbReference>
<organism evidence="7 8">
    <name type="scientific">Kipferlia bialata</name>
    <dbReference type="NCBI Taxonomy" id="797122"/>
    <lineage>
        <taxon>Eukaryota</taxon>
        <taxon>Metamonada</taxon>
        <taxon>Carpediemonas-like organisms</taxon>
        <taxon>Kipferlia</taxon>
    </lineage>
</organism>
<dbReference type="CDD" id="cd18791">
    <property type="entry name" value="SF2_C_RHA"/>
    <property type="match status" value="1"/>
</dbReference>
<feature type="non-terminal residue" evidence="7">
    <location>
        <position position="1"/>
    </location>
</feature>
<dbReference type="Pfam" id="PF00271">
    <property type="entry name" value="Helicase_C"/>
    <property type="match status" value="1"/>
</dbReference>
<dbReference type="EMBL" id="BDIP01007076">
    <property type="protein sequence ID" value="GIQ91052.1"/>
    <property type="molecule type" value="Genomic_DNA"/>
</dbReference>
<reference evidence="7 8" key="1">
    <citation type="journal article" date="2018" name="PLoS ONE">
        <title>The draft genome of Kipferlia bialata reveals reductive genome evolution in fornicate parasites.</title>
        <authorList>
            <person name="Tanifuji G."/>
            <person name="Takabayashi S."/>
            <person name="Kume K."/>
            <person name="Takagi M."/>
            <person name="Nakayama T."/>
            <person name="Kamikawa R."/>
            <person name="Inagaki Y."/>
            <person name="Hashimoto T."/>
        </authorList>
    </citation>
    <scope>NUCLEOTIDE SEQUENCE [LARGE SCALE GENOMIC DNA]</scope>
    <source>
        <strain evidence="7">NY0173</strain>
    </source>
</reference>
<dbReference type="InterPro" id="IPR027417">
    <property type="entry name" value="P-loop_NTPase"/>
</dbReference>
<dbReference type="PANTHER" id="PTHR18934:SF91">
    <property type="entry name" value="PRE-MRNA-SPLICING FACTOR ATP-DEPENDENT RNA HELICASE PRP16"/>
    <property type="match status" value="1"/>
</dbReference>
<dbReference type="AlphaFoldDB" id="A0A9K3D9E4"/>
<feature type="non-terminal residue" evidence="7">
    <location>
        <position position="366"/>
    </location>
</feature>
<feature type="domain" description="Helicase C-terminal" evidence="6">
    <location>
        <begin position="53"/>
        <end position="226"/>
    </location>
</feature>
<dbReference type="InterPro" id="IPR007502">
    <property type="entry name" value="Helicase-assoc_dom"/>
</dbReference>
<comment type="caution">
    <text evidence="7">The sequence shown here is derived from an EMBL/GenBank/DDBJ whole genome shotgun (WGS) entry which is preliminary data.</text>
</comment>